<keyword evidence="5 6" id="KW-0472">Membrane</keyword>
<keyword evidence="4 6" id="KW-1133">Transmembrane helix</keyword>
<feature type="transmembrane region" description="Helical" evidence="6">
    <location>
        <begin position="417"/>
        <end position="439"/>
    </location>
</feature>
<proteinExistence type="predicted"/>
<feature type="transmembrane region" description="Helical" evidence="6">
    <location>
        <begin position="304"/>
        <end position="326"/>
    </location>
</feature>
<evidence type="ECO:0000313" key="9">
    <source>
        <dbReference type="EMBL" id="MBB2157275.1"/>
    </source>
</evidence>
<evidence type="ECO:0000256" key="6">
    <source>
        <dbReference type="SAM" id="Phobius"/>
    </source>
</evidence>
<evidence type="ECO:0000256" key="4">
    <source>
        <dbReference type="ARBA" id="ARBA00022989"/>
    </source>
</evidence>
<feature type="transmembrane region" description="Helical" evidence="6">
    <location>
        <begin position="479"/>
        <end position="498"/>
    </location>
</feature>
<evidence type="ECO:0000256" key="1">
    <source>
        <dbReference type="ARBA" id="ARBA00004651"/>
    </source>
</evidence>
<feature type="domain" description="DUF4131" evidence="8">
    <location>
        <begin position="46"/>
        <end position="210"/>
    </location>
</feature>
<feature type="transmembrane region" description="Helical" evidence="6">
    <location>
        <begin position="445"/>
        <end position="472"/>
    </location>
</feature>
<evidence type="ECO:0000256" key="2">
    <source>
        <dbReference type="ARBA" id="ARBA00022475"/>
    </source>
</evidence>
<gene>
    <name evidence="9" type="ORF">HLH33_13300</name>
</gene>
<feature type="transmembrane region" description="Helical" evidence="6">
    <location>
        <begin position="269"/>
        <end position="292"/>
    </location>
</feature>
<feature type="transmembrane region" description="Helical" evidence="6">
    <location>
        <begin position="237"/>
        <end position="257"/>
    </location>
</feature>
<dbReference type="InterPro" id="IPR025405">
    <property type="entry name" value="DUF4131"/>
</dbReference>
<dbReference type="Proteomes" id="UP000550787">
    <property type="component" value="Unassembled WGS sequence"/>
</dbReference>
<accession>A0A7W4NMX0</accession>
<dbReference type="InterPro" id="IPR004477">
    <property type="entry name" value="ComEC_N"/>
</dbReference>
<organism evidence="9 10">
    <name type="scientific">Gluconacetobacter diazotrophicus</name>
    <name type="common">Acetobacter diazotrophicus</name>
    <dbReference type="NCBI Taxonomy" id="33996"/>
    <lineage>
        <taxon>Bacteria</taxon>
        <taxon>Pseudomonadati</taxon>
        <taxon>Pseudomonadota</taxon>
        <taxon>Alphaproteobacteria</taxon>
        <taxon>Acetobacterales</taxon>
        <taxon>Acetobacteraceae</taxon>
        <taxon>Gluconacetobacter</taxon>
    </lineage>
</organism>
<evidence type="ECO:0000259" key="7">
    <source>
        <dbReference type="Pfam" id="PF03772"/>
    </source>
</evidence>
<dbReference type="Pfam" id="PF13567">
    <property type="entry name" value="DUF4131"/>
    <property type="match status" value="1"/>
</dbReference>
<reference evidence="9 10" key="1">
    <citation type="submission" date="2020-04" db="EMBL/GenBank/DDBJ databases">
        <title>Description of novel Gluconacetobacter.</title>
        <authorList>
            <person name="Sombolestani A."/>
        </authorList>
    </citation>
    <scope>NUCLEOTIDE SEQUENCE [LARGE SCALE GENOMIC DNA]</scope>
    <source>
        <strain evidence="9 10">LMG 7603</strain>
    </source>
</reference>
<comment type="caution">
    <text evidence="9">The sequence shown here is derived from an EMBL/GenBank/DDBJ whole genome shotgun (WGS) entry which is preliminary data.</text>
</comment>
<dbReference type="EMBL" id="JABEQG010000027">
    <property type="protein sequence ID" value="MBB2157275.1"/>
    <property type="molecule type" value="Genomic_DNA"/>
</dbReference>
<dbReference type="InterPro" id="IPR052159">
    <property type="entry name" value="Competence_DNA_uptake"/>
</dbReference>
<comment type="subcellular location">
    <subcellularLocation>
        <location evidence="1">Cell membrane</location>
        <topology evidence="1">Multi-pass membrane protein</topology>
    </subcellularLocation>
</comment>
<dbReference type="PANTHER" id="PTHR30619:SF1">
    <property type="entry name" value="RECOMBINATION PROTEIN 2"/>
    <property type="match status" value="1"/>
</dbReference>
<sequence>MADGRREADRATVADALAARLALWLPVGIGLGIALYFSLRQEPGRAAMLAAAGVVAAALGWIARRPYDLVPRVAGGGAAAVAVGFVVACTATHRQPPLPDLPRRATIVTGQVVAVVLLPPRPGDDGPATRRVDLAGAVLDDAIDAGMPPLRRILRVRLRPDDPAVLVPGMTVRVRAMLRPPAPPAWPGGPDRQRRAWFDGTAGTGTALGPVQAAGPPPPPRTLEGLRERVVARILRVLPGAPGGVAAAVLTGSAATMPQADRDAFADAGLAHLLAVAGLHLGIVMGLVMAAARLLLACSERATLYWPCRQVAALAGLAAGIVYVVLTGAHLPALRSLTMAALVVLAILMGRRALSMRGLAVGATLLLLTGPADLLEAPLQMSLAAVMALAAGFEATRPALSRLREQPDWWRRPALHVAHLALASLLAGGATVPVVMTHFGTLQPWFVLANLLAVPLMALWILPWGVIALLLMPWGADPVALVPMGWGIRLVLGLAHAVSGWPAARVMVPAMPSWGLAAWMLGLCWLCLWTRRWRWWGVAPMALALAAPVLVARPDVLLSPDGRAVAVRDGAVLRIGPHPGADKAVESDWQQALALPLASLPQADGRLACRDEACRMDGGRVRLRLSAAAPAECAGVTLLVTLVPMDQGCPAARTLDGLTVWQGGAQAVFLRPDGPHVVSDRGVRGARPWVLAPGQHGMPTLPLAQRE</sequence>
<feature type="transmembrane region" description="Helical" evidence="6">
    <location>
        <begin position="46"/>
        <end position="63"/>
    </location>
</feature>
<keyword evidence="2" id="KW-1003">Cell membrane</keyword>
<evidence type="ECO:0000256" key="3">
    <source>
        <dbReference type="ARBA" id="ARBA00022692"/>
    </source>
</evidence>
<dbReference type="PANTHER" id="PTHR30619">
    <property type="entry name" value="DNA INTERNALIZATION/COMPETENCE PROTEIN COMEC/REC2"/>
    <property type="match status" value="1"/>
</dbReference>
<feature type="transmembrane region" description="Helical" evidence="6">
    <location>
        <begin position="332"/>
        <end position="349"/>
    </location>
</feature>
<evidence type="ECO:0000313" key="10">
    <source>
        <dbReference type="Proteomes" id="UP000550787"/>
    </source>
</evidence>
<dbReference type="GO" id="GO:0005886">
    <property type="term" value="C:plasma membrane"/>
    <property type="evidence" value="ECO:0007669"/>
    <property type="project" value="UniProtKB-SubCell"/>
</dbReference>
<keyword evidence="3 6" id="KW-0812">Transmembrane</keyword>
<feature type="domain" description="ComEC/Rec2-related protein" evidence="7">
    <location>
        <begin position="250"/>
        <end position="532"/>
    </location>
</feature>
<dbReference type="NCBIfam" id="TIGR00360">
    <property type="entry name" value="ComEC_N-term"/>
    <property type="match status" value="1"/>
</dbReference>
<feature type="transmembrane region" description="Helical" evidence="6">
    <location>
        <begin position="510"/>
        <end position="528"/>
    </location>
</feature>
<protein>
    <submittedName>
        <fullName evidence="9">ComEC/Rec2 family competence protein</fullName>
    </submittedName>
</protein>
<evidence type="ECO:0000259" key="8">
    <source>
        <dbReference type="Pfam" id="PF13567"/>
    </source>
</evidence>
<feature type="transmembrane region" description="Helical" evidence="6">
    <location>
        <begin position="21"/>
        <end position="39"/>
    </location>
</feature>
<evidence type="ECO:0000256" key="5">
    <source>
        <dbReference type="ARBA" id="ARBA00023136"/>
    </source>
</evidence>
<dbReference type="Pfam" id="PF03772">
    <property type="entry name" value="Competence"/>
    <property type="match status" value="1"/>
</dbReference>
<feature type="transmembrane region" description="Helical" evidence="6">
    <location>
        <begin position="535"/>
        <end position="552"/>
    </location>
</feature>
<dbReference type="AlphaFoldDB" id="A0A7W4NMX0"/>
<name>A0A7W4NMX0_GLUDI</name>